<proteinExistence type="inferred from homology"/>
<evidence type="ECO:0000256" key="2">
    <source>
        <dbReference type="ARBA" id="ARBA00010190"/>
    </source>
</evidence>
<protein>
    <recommendedName>
        <fullName evidence="8">Phosphoribosylaminoimidazole-succinocarboxamide synthase</fullName>
        <ecNumber evidence="8">6.3.2.6</ecNumber>
    </recommendedName>
    <alternativeName>
        <fullName evidence="8">SAICAR synthetase</fullName>
    </alternativeName>
</protein>
<evidence type="ECO:0000256" key="8">
    <source>
        <dbReference type="HAMAP-Rule" id="MF_00137"/>
    </source>
</evidence>
<keyword evidence="6 8" id="KW-0067">ATP-binding</keyword>
<dbReference type="Gene3D" id="3.30.200.20">
    <property type="entry name" value="Phosphorylase Kinase, domain 1"/>
    <property type="match status" value="1"/>
</dbReference>
<evidence type="ECO:0000256" key="4">
    <source>
        <dbReference type="ARBA" id="ARBA00022741"/>
    </source>
</evidence>
<reference evidence="11" key="1">
    <citation type="submission" date="2010-01" db="EMBL/GenBank/DDBJ databases">
        <title>Genome fragments of uncultured bacteria from the North Pacific subtropical Gyre.</title>
        <authorList>
            <person name="Pham V.D."/>
            <person name="Delong E.F."/>
        </authorList>
    </citation>
    <scope>NUCLEOTIDE SEQUENCE</scope>
</reference>
<dbReference type="Gene3D" id="3.30.470.20">
    <property type="entry name" value="ATP-grasp fold, B domain"/>
    <property type="match status" value="1"/>
</dbReference>
<sequence>MAAGGATPTAAALGNERPGEGEPRLLELLHDRVVGRQIEERPVLELVEEEHDPVPCQFEAQQVRPLAGRQQAGPEAEIAEFGQGLLTVFTALELLDISQRHLKRQPRARALGRVAPDHPVVALRDLCADPDPVGSDHVGVAQAERRTWRIPVKDDEAEHPRRILPPRGASVRIGETPPTCPAPHTLRVMVGNRDDRVSCGHPLGAYSPGMTHPRPLTAADAHAAVFDSSLELPDRRSGKVRDTYTLPADPTAGPDEPASQDRILMVASDRLSAFDVVMPTPIPGKGVLLTRVAAFWLRWIESRGLCRTHLLSTDAGEIPDNAFGAGSTPREHLAGRVTIGRRCRVVPIECVVRGYLEGTGWKDYQRSGEICGVRLPAGLRQCDRLPEPIFTPATKAEEGHDENISFETAAASVGEERMAWLRERSLAIYSAAAAYALERGVIIADTKFEFGLPLDSNDRPISDEPILIDEALTPDSSRFWPADRYEPGHAQPSYDKQFVREHLQALVDAGGWDKTAPGPALPDDVVAGTLARYREAVERLMA</sequence>
<gene>
    <name evidence="8" type="primary">purC</name>
</gene>
<name>E7C4N7_9BACT</name>
<dbReference type="FunFam" id="3.30.470.20:FF:000015">
    <property type="entry name" value="Phosphoribosylaminoimidazole-succinocarboxamide synthase"/>
    <property type="match status" value="1"/>
</dbReference>
<feature type="region of interest" description="Disordered" evidence="9">
    <location>
        <begin position="1"/>
        <end position="22"/>
    </location>
</feature>
<dbReference type="GO" id="GO:0005524">
    <property type="term" value="F:ATP binding"/>
    <property type="evidence" value="ECO:0007669"/>
    <property type="project" value="UniProtKB-KW"/>
</dbReference>
<evidence type="ECO:0000256" key="7">
    <source>
        <dbReference type="ARBA" id="ARBA00048475"/>
    </source>
</evidence>
<dbReference type="EC" id="6.3.2.6" evidence="8"/>
<comment type="pathway">
    <text evidence="1 8">Purine metabolism; IMP biosynthesis via de novo pathway; 5-amino-1-(5-phospho-D-ribosyl)imidazole-4-carboxamide from 5-amino-1-(5-phospho-D-ribosyl)imidazole-4-carboxylate: step 1/2.</text>
</comment>
<evidence type="ECO:0000256" key="1">
    <source>
        <dbReference type="ARBA" id="ARBA00004672"/>
    </source>
</evidence>
<feature type="domain" description="SAICAR synthetase/ADE2 N-terminal" evidence="10">
    <location>
        <begin position="237"/>
        <end position="508"/>
    </location>
</feature>
<dbReference type="GO" id="GO:0004639">
    <property type="term" value="F:phosphoribosylaminoimidazolesuccinocarboxamide synthase activity"/>
    <property type="evidence" value="ECO:0007669"/>
    <property type="project" value="UniProtKB-UniRule"/>
</dbReference>
<dbReference type="PROSITE" id="PS01057">
    <property type="entry name" value="SAICAR_SYNTHETASE_1"/>
    <property type="match status" value="1"/>
</dbReference>
<dbReference type="InterPro" id="IPR018236">
    <property type="entry name" value="SAICAR_synthetase_CS"/>
</dbReference>
<dbReference type="UniPathway" id="UPA00074">
    <property type="reaction ID" value="UER00131"/>
</dbReference>
<keyword evidence="3 8" id="KW-0436">Ligase</keyword>
<dbReference type="HAMAP" id="MF_00137">
    <property type="entry name" value="SAICAR_synth"/>
    <property type="match status" value="1"/>
</dbReference>
<dbReference type="CDD" id="cd01414">
    <property type="entry name" value="SAICAR_synt_Sc"/>
    <property type="match status" value="1"/>
</dbReference>
<dbReference type="EMBL" id="GU567984">
    <property type="protein sequence ID" value="ADI22411.1"/>
    <property type="molecule type" value="Genomic_DNA"/>
</dbReference>
<evidence type="ECO:0000256" key="5">
    <source>
        <dbReference type="ARBA" id="ARBA00022755"/>
    </source>
</evidence>
<dbReference type="AlphaFoldDB" id="E7C4N7"/>
<evidence type="ECO:0000256" key="9">
    <source>
        <dbReference type="SAM" id="MobiDB-lite"/>
    </source>
</evidence>
<dbReference type="PANTHER" id="PTHR43700">
    <property type="entry name" value="PHOSPHORIBOSYLAMINOIMIDAZOLE-SUCCINOCARBOXAMIDE SYNTHASE"/>
    <property type="match status" value="1"/>
</dbReference>
<dbReference type="GO" id="GO:0006189">
    <property type="term" value="P:'de novo' IMP biosynthetic process"/>
    <property type="evidence" value="ECO:0007669"/>
    <property type="project" value="UniProtKB-UniRule"/>
</dbReference>
<keyword evidence="5 8" id="KW-0658">Purine biosynthesis</keyword>
<feature type="region of interest" description="Disordered" evidence="9">
    <location>
        <begin position="236"/>
        <end position="258"/>
    </location>
</feature>
<dbReference type="PANTHER" id="PTHR43700:SF1">
    <property type="entry name" value="PHOSPHORIBOSYLAMINOIMIDAZOLE-SUCCINOCARBOXAMIDE SYNTHASE"/>
    <property type="match status" value="1"/>
</dbReference>
<dbReference type="Pfam" id="PF01259">
    <property type="entry name" value="SAICAR_synt"/>
    <property type="match status" value="1"/>
</dbReference>
<dbReference type="NCBIfam" id="NF010568">
    <property type="entry name" value="PRK13961.1"/>
    <property type="match status" value="1"/>
</dbReference>
<dbReference type="PROSITE" id="PS01058">
    <property type="entry name" value="SAICAR_SYNTHETASE_2"/>
    <property type="match status" value="1"/>
</dbReference>
<organism evidence="11">
    <name type="scientific">uncultured Planctomycetales bacterium HF0500_02G17</name>
    <dbReference type="NCBI Taxonomy" id="723608"/>
    <lineage>
        <taxon>Bacteria</taxon>
        <taxon>Pseudomonadati</taxon>
        <taxon>Planctomycetota</taxon>
        <taxon>Planctomycetia</taxon>
        <taxon>Planctomycetales</taxon>
        <taxon>environmental samples</taxon>
    </lineage>
</organism>
<dbReference type="GO" id="GO:0005737">
    <property type="term" value="C:cytoplasm"/>
    <property type="evidence" value="ECO:0007669"/>
    <property type="project" value="TreeGrafter"/>
</dbReference>
<dbReference type="SUPFAM" id="SSF56104">
    <property type="entry name" value="SAICAR synthase-like"/>
    <property type="match status" value="1"/>
</dbReference>
<keyword evidence="4 8" id="KW-0547">Nucleotide-binding</keyword>
<feature type="compositionally biased region" description="Low complexity" evidence="9">
    <location>
        <begin position="1"/>
        <end position="12"/>
    </location>
</feature>
<evidence type="ECO:0000313" key="11">
    <source>
        <dbReference type="EMBL" id="ADI22411.1"/>
    </source>
</evidence>
<evidence type="ECO:0000259" key="10">
    <source>
        <dbReference type="Pfam" id="PF01259"/>
    </source>
</evidence>
<dbReference type="NCBIfam" id="TIGR00081">
    <property type="entry name" value="purC"/>
    <property type="match status" value="1"/>
</dbReference>
<dbReference type="InterPro" id="IPR028923">
    <property type="entry name" value="SAICAR_synt/ADE2_N"/>
</dbReference>
<evidence type="ECO:0000256" key="6">
    <source>
        <dbReference type="ARBA" id="ARBA00022840"/>
    </source>
</evidence>
<evidence type="ECO:0000256" key="3">
    <source>
        <dbReference type="ARBA" id="ARBA00022598"/>
    </source>
</evidence>
<comment type="similarity">
    <text evidence="2 8">Belongs to the SAICAR synthetase family.</text>
</comment>
<comment type="catalytic activity">
    <reaction evidence="7 8">
        <text>5-amino-1-(5-phospho-D-ribosyl)imidazole-4-carboxylate + L-aspartate + ATP = (2S)-2-[5-amino-1-(5-phospho-beta-D-ribosyl)imidazole-4-carboxamido]succinate + ADP + phosphate + 2 H(+)</text>
        <dbReference type="Rhea" id="RHEA:22628"/>
        <dbReference type="ChEBI" id="CHEBI:15378"/>
        <dbReference type="ChEBI" id="CHEBI:29991"/>
        <dbReference type="ChEBI" id="CHEBI:30616"/>
        <dbReference type="ChEBI" id="CHEBI:43474"/>
        <dbReference type="ChEBI" id="CHEBI:58443"/>
        <dbReference type="ChEBI" id="CHEBI:77657"/>
        <dbReference type="ChEBI" id="CHEBI:456216"/>
        <dbReference type="EC" id="6.3.2.6"/>
    </reaction>
</comment>
<accession>E7C4N7</accession>
<dbReference type="InterPro" id="IPR001636">
    <property type="entry name" value="SAICAR_synth"/>
</dbReference>